<dbReference type="GO" id="GO:0046872">
    <property type="term" value="F:metal ion binding"/>
    <property type="evidence" value="ECO:0007669"/>
    <property type="project" value="UniProtKB-KW"/>
</dbReference>
<gene>
    <name evidence="3" type="ORF">C1704_02590</name>
</gene>
<dbReference type="PANTHER" id="PTHR11105">
    <property type="entry name" value="CITRATE LYASE SUBUNIT BETA-RELATED"/>
    <property type="match status" value="1"/>
</dbReference>
<dbReference type="PANTHER" id="PTHR11105:SF0">
    <property type="entry name" value="CITRAMALYL-COA LYASE, MITOCHONDRIAL"/>
    <property type="match status" value="1"/>
</dbReference>
<keyword evidence="4" id="KW-1185">Reference proteome</keyword>
<dbReference type="Gene3D" id="3.20.20.60">
    <property type="entry name" value="Phosphoenolpyruvate-binding domains"/>
    <property type="match status" value="1"/>
</dbReference>
<evidence type="ECO:0000259" key="2">
    <source>
        <dbReference type="Pfam" id="PF03328"/>
    </source>
</evidence>
<dbReference type="InterPro" id="IPR040186">
    <property type="entry name" value="Citramalyl-CoA_lyase"/>
</dbReference>
<keyword evidence="3" id="KW-0456">Lyase</keyword>
<evidence type="ECO:0000313" key="3">
    <source>
        <dbReference type="EMBL" id="PPE67770.1"/>
    </source>
</evidence>
<sequence length="343" mass="37530">MHPRQALLDTGESLPDLPVCDHYAGVEVRMRKSLALQAAMGKAHGRALFDATLDAEDGAPVGGELEHVALIAELVNSADNCFDRVGARVHPVDHPAFEAEVDHLLSRCGERLAYLMLPKPRDARDAEIGIERIDAIARSLGLSRQVPVHVLIETHGALHEVDRIAAHPRVESLSFGLMDFVSAHRGAIGSGGMSAGGQFSHPLVVRAKLEIAAACHRHAKTPSHCVVTEFKDRVALGQAARRAAHELGYTRMWSIHPDQIEPIVQAFAPDADEIDAASEILLAAQAAQWGPIRHRTRGIDTLHDRASYRYFWHVLERAHRTGCALPDEVARAFFRVSTERPPA</sequence>
<feature type="domain" description="HpcH/HpaI aldolase/citrate lyase" evidence="2">
    <location>
        <begin position="81"/>
        <end position="186"/>
    </location>
</feature>
<organism evidence="3 4">
    <name type="scientific">Caldimonas caldifontis</name>
    <dbReference type="NCBI Taxonomy" id="1452508"/>
    <lineage>
        <taxon>Bacteria</taxon>
        <taxon>Pseudomonadati</taxon>
        <taxon>Pseudomonadota</taxon>
        <taxon>Betaproteobacteria</taxon>
        <taxon>Burkholderiales</taxon>
        <taxon>Sphaerotilaceae</taxon>
        <taxon>Caldimonas</taxon>
    </lineage>
</organism>
<dbReference type="Pfam" id="PF03328">
    <property type="entry name" value="HpcH_HpaI"/>
    <property type="match status" value="1"/>
</dbReference>
<evidence type="ECO:0000313" key="4">
    <source>
        <dbReference type="Proteomes" id="UP000238605"/>
    </source>
</evidence>
<proteinExistence type="predicted"/>
<dbReference type="InterPro" id="IPR015813">
    <property type="entry name" value="Pyrv/PenolPyrv_kinase-like_dom"/>
</dbReference>
<dbReference type="GO" id="GO:0047777">
    <property type="term" value="F:(S)-citramalyl-CoA lyase activity"/>
    <property type="evidence" value="ECO:0007669"/>
    <property type="project" value="TreeGrafter"/>
</dbReference>
<name>A0A2S5SYG1_9BURK</name>
<dbReference type="AlphaFoldDB" id="A0A2S5SYG1"/>
<dbReference type="OrthoDB" id="8481499at2"/>
<evidence type="ECO:0000256" key="1">
    <source>
        <dbReference type="ARBA" id="ARBA00022723"/>
    </source>
</evidence>
<dbReference type="Gene3D" id="6.10.140.960">
    <property type="match status" value="1"/>
</dbReference>
<dbReference type="Proteomes" id="UP000238605">
    <property type="component" value="Unassembled WGS sequence"/>
</dbReference>
<reference evidence="3 4" key="1">
    <citation type="submission" date="2018-02" db="EMBL/GenBank/DDBJ databases">
        <title>Reclassifiation of [Polyangium] brachysporum DSM 7029 as Guopingzhaonella breviflexa gen. nov., sp. nov., a member of the family Comamonadaceae.</title>
        <authorList>
            <person name="Tang B."/>
        </authorList>
    </citation>
    <scope>NUCLEOTIDE SEQUENCE [LARGE SCALE GENOMIC DNA]</scope>
    <source>
        <strain evidence="3 4">BCRC 80649</strain>
    </source>
</reference>
<dbReference type="RefSeq" id="WP_104300703.1">
    <property type="nucleotide sequence ID" value="NZ_PSNX01000002.1"/>
</dbReference>
<accession>A0A2S5SYG1</accession>
<dbReference type="GO" id="GO:0106064">
    <property type="term" value="P:regulation of cobalamin metabolic process"/>
    <property type="evidence" value="ECO:0007669"/>
    <property type="project" value="TreeGrafter"/>
</dbReference>
<dbReference type="InterPro" id="IPR040442">
    <property type="entry name" value="Pyrv_kinase-like_dom_sf"/>
</dbReference>
<keyword evidence="1" id="KW-0479">Metal-binding</keyword>
<dbReference type="SUPFAM" id="SSF51621">
    <property type="entry name" value="Phosphoenolpyruvate/pyruvate domain"/>
    <property type="match status" value="1"/>
</dbReference>
<comment type="caution">
    <text evidence="3">The sequence shown here is derived from an EMBL/GenBank/DDBJ whole genome shotgun (WGS) entry which is preliminary data.</text>
</comment>
<dbReference type="EMBL" id="PSNX01000002">
    <property type="protein sequence ID" value="PPE67770.1"/>
    <property type="molecule type" value="Genomic_DNA"/>
</dbReference>
<dbReference type="InterPro" id="IPR005000">
    <property type="entry name" value="Aldolase/citrate-lyase_domain"/>
</dbReference>
<protein>
    <submittedName>
        <fullName evidence="3">CoA ester lyase</fullName>
    </submittedName>
</protein>